<feature type="region of interest" description="Disordered" evidence="1">
    <location>
        <begin position="154"/>
        <end position="185"/>
    </location>
</feature>
<comment type="caution">
    <text evidence="2">The sequence shown here is derived from an EMBL/GenBank/DDBJ whole genome shotgun (WGS) entry which is preliminary data.</text>
</comment>
<feature type="compositionally biased region" description="Polar residues" evidence="1">
    <location>
        <begin position="165"/>
        <end position="181"/>
    </location>
</feature>
<evidence type="ECO:0000313" key="3">
    <source>
        <dbReference type="Proteomes" id="UP000292702"/>
    </source>
</evidence>
<protein>
    <submittedName>
        <fullName evidence="2">Uncharacterized protein</fullName>
    </submittedName>
</protein>
<proteinExistence type="predicted"/>
<gene>
    <name evidence="2" type="ORF">EIP91_007759</name>
</gene>
<evidence type="ECO:0000256" key="1">
    <source>
        <dbReference type="SAM" id="MobiDB-lite"/>
    </source>
</evidence>
<organism evidence="2 3">
    <name type="scientific">Steccherinum ochraceum</name>
    <dbReference type="NCBI Taxonomy" id="92696"/>
    <lineage>
        <taxon>Eukaryota</taxon>
        <taxon>Fungi</taxon>
        <taxon>Dikarya</taxon>
        <taxon>Basidiomycota</taxon>
        <taxon>Agaricomycotina</taxon>
        <taxon>Agaricomycetes</taxon>
        <taxon>Polyporales</taxon>
        <taxon>Steccherinaceae</taxon>
        <taxon>Steccherinum</taxon>
    </lineage>
</organism>
<dbReference type="Proteomes" id="UP000292702">
    <property type="component" value="Unassembled WGS sequence"/>
</dbReference>
<dbReference type="EMBL" id="RWJN01000042">
    <property type="protein sequence ID" value="TCD69412.1"/>
    <property type="molecule type" value="Genomic_DNA"/>
</dbReference>
<accession>A0A4R0RQH1</accession>
<evidence type="ECO:0000313" key="2">
    <source>
        <dbReference type="EMBL" id="TCD69412.1"/>
    </source>
</evidence>
<sequence>MNPKRTLVKLRTTSRFEFTDAATALLIIPKAVLRVSSNSSLSSRAAPSQKFSSWLLDMGRVGKPDEADQRSKVLKLSEVDYEYTTGKSAGRSTLVRFDDAAATHRRGGQYRRVLHVFDMRMGHTHRVTSQPASLVKRQWSDEYTGQGSGLIDTHWGSGNGGVVQYNGTTDSESSSPPQTGLSLPPGIAVISTK</sequence>
<keyword evidence="3" id="KW-1185">Reference proteome</keyword>
<reference evidence="2 3" key="1">
    <citation type="submission" date="2018-11" db="EMBL/GenBank/DDBJ databases">
        <title>Genome assembly of Steccherinum ochraceum LE-BIN_3174, the white-rot fungus of the Steccherinaceae family (The Residual Polyporoid clade, Polyporales, Basidiomycota).</title>
        <authorList>
            <person name="Fedorova T.V."/>
            <person name="Glazunova O.A."/>
            <person name="Landesman E.O."/>
            <person name="Moiseenko K.V."/>
            <person name="Psurtseva N.V."/>
            <person name="Savinova O.S."/>
            <person name="Shakhova N.V."/>
            <person name="Tyazhelova T.V."/>
            <person name="Vasina D.V."/>
        </authorList>
    </citation>
    <scope>NUCLEOTIDE SEQUENCE [LARGE SCALE GENOMIC DNA]</scope>
    <source>
        <strain evidence="2 3">LE-BIN_3174</strain>
    </source>
</reference>
<dbReference type="AlphaFoldDB" id="A0A4R0RQH1"/>
<name>A0A4R0RQH1_9APHY</name>